<gene>
    <name evidence="2" type="ORF">GFP_L3_0070</name>
    <name evidence="3" type="ORF">GFP_L3_0100</name>
</gene>
<feature type="signal peptide" evidence="1">
    <location>
        <begin position="1"/>
        <end position="19"/>
    </location>
</feature>
<evidence type="ECO:0000256" key="1">
    <source>
        <dbReference type="SAM" id="SignalP"/>
    </source>
</evidence>
<dbReference type="EMBL" id="EF710645">
    <property type="protein sequence ID" value="ACE75146.1"/>
    <property type="molecule type" value="Genomic_DNA"/>
</dbReference>
<organism evidence="2">
    <name type="scientific">Glyptapanteles flavicoxis</name>
    <dbReference type="NCBI Taxonomy" id="463051"/>
    <lineage>
        <taxon>Eukaryota</taxon>
        <taxon>Metazoa</taxon>
        <taxon>Ecdysozoa</taxon>
        <taxon>Arthropoda</taxon>
        <taxon>Hexapoda</taxon>
        <taxon>Insecta</taxon>
        <taxon>Pterygota</taxon>
        <taxon>Neoptera</taxon>
        <taxon>Endopterygota</taxon>
        <taxon>Hymenoptera</taxon>
        <taxon>Apocrita</taxon>
        <taxon>Ichneumonoidea</taxon>
        <taxon>Braconidae</taxon>
        <taxon>Microgastrinae</taxon>
        <taxon>Glyptapanteles</taxon>
    </lineage>
</organism>
<sequence length="113" mass="12701">MSRIVSIMCILMSVAVLNTMEEACIPVNSYCGNFSPCCSVEKMVNGELKAVEAICDMTLINGDTISEPICKPIDEVPNLSEIVELNTRIKEEYPYLFHHTSCRLNMPEDYSFL</sequence>
<dbReference type="AlphaFoldDB" id="B7S8C1"/>
<accession>B7S8C1</accession>
<protein>
    <submittedName>
        <fullName evidence="2">Uncharacterized protein</fullName>
    </submittedName>
</protein>
<name>B7S8C1_9HYME</name>
<dbReference type="EMBL" id="EF710645">
    <property type="protein sequence ID" value="ACE75149.1"/>
    <property type="molecule type" value="Genomic_DNA"/>
</dbReference>
<keyword evidence="1" id="KW-0732">Signal</keyword>
<reference evidence="2" key="1">
    <citation type="submission" date="2007-06" db="EMBL/GenBank/DDBJ databases">
        <title>Bracovirus Evolution: Comparative Genomics of Multiple Viral and Proviral Genomes.</title>
        <authorList>
            <person name="Desjardins C.A."/>
            <person name="Gundersen-Rindal D.E."/>
            <person name="Hostetler J.B."/>
            <person name="Tallon L.J."/>
            <person name="Utterback T.R."/>
            <person name="Fuester R.W."/>
            <person name="Schatz M.C."/>
            <person name="Pedroni M.J."/>
            <person name="Fadrosh D.W."/>
            <person name="Haas B.J."/>
            <person name="Toms B.S."/>
            <person name="Chen D."/>
            <person name="Nene V."/>
        </authorList>
    </citation>
    <scope>NUCLEOTIDE SEQUENCE</scope>
</reference>
<proteinExistence type="predicted"/>
<evidence type="ECO:0000313" key="2">
    <source>
        <dbReference type="EMBL" id="ACE75146.1"/>
    </source>
</evidence>
<evidence type="ECO:0000313" key="3">
    <source>
        <dbReference type="EMBL" id="ACE75149.1"/>
    </source>
</evidence>
<feature type="chain" id="PRO_5010827150" evidence="1">
    <location>
        <begin position="20"/>
        <end position="113"/>
    </location>
</feature>